<dbReference type="Proteomes" id="UP000515947">
    <property type="component" value="Chromosome"/>
</dbReference>
<keyword evidence="1" id="KW-0175">Coiled coil</keyword>
<protein>
    <submittedName>
        <fullName evidence="4">NERD domain-containing protein</fullName>
    </submittedName>
</protein>
<dbReference type="PROSITE" id="PS50965">
    <property type="entry name" value="NERD"/>
    <property type="match status" value="1"/>
</dbReference>
<dbReference type="AlphaFoldDB" id="A0A7G9R9P3"/>
<reference evidence="4 5" key="1">
    <citation type="submission" date="2020-08" db="EMBL/GenBank/DDBJ databases">
        <title>Genome sequence of Nocardioides mesophilus KACC 16243T.</title>
        <authorList>
            <person name="Hyun D.-W."/>
            <person name="Bae J.-W."/>
        </authorList>
    </citation>
    <scope>NUCLEOTIDE SEQUENCE [LARGE SCALE GENOMIC DNA]</scope>
    <source>
        <strain evidence="4 5">KACC 16243</strain>
    </source>
</reference>
<evidence type="ECO:0000259" key="3">
    <source>
        <dbReference type="PROSITE" id="PS50965"/>
    </source>
</evidence>
<evidence type="ECO:0000313" key="4">
    <source>
        <dbReference type="EMBL" id="QNN52318.1"/>
    </source>
</evidence>
<organism evidence="4 5">
    <name type="scientific">Nocardioides mesophilus</name>
    <dbReference type="NCBI Taxonomy" id="433659"/>
    <lineage>
        <taxon>Bacteria</taxon>
        <taxon>Bacillati</taxon>
        <taxon>Actinomycetota</taxon>
        <taxon>Actinomycetes</taxon>
        <taxon>Propionibacteriales</taxon>
        <taxon>Nocardioidaceae</taxon>
        <taxon>Nocardioides</taxon>
    </lineage>
</organism>
<feature type="coiled-coil region" evidence="1">
    <location>
        <begin position="3"/>
        <end position="30"/>
    </location>
</feature>
<gene>
    <name evidence="4" type="ORF">H9L09_17810</name>
</gene>
<feature type="region of interest" description="Disordered" evidence="2">
    <location>
        <begin position="255"/>
        <end position="309"/>
    </location>
</feature>
<evidence type="ECO:0000256" key="1">
    <source>
        <dbReference type="SAM" id="Coils"/>
    </source>
</evidence>
<dbReference type="KEGG" id="nmes:H9L09_17810"/>
<feature type="domain" description="NERD" evidence="3">
    <location>
        <begin position="29"/>
        <end position="131"/>
    </location>
</feature>
<dbReference type="EMBL" id="CP060713">
    <property type="protein sequence ID" value="QNN52318.1"/>
    <property type="molecule type" value="Genomic_DNA"/>
</dbReference>
<name>A0A7G9R9P3_9ACTN</name>
<keyword evidence="5" id="KW-1185">Reference proteome</keyword>
<evidence type="ECO:0000313" key="5">
    <source>
        <dbReference type="Proteomes" id="UP000515947"/>
    </source>
</evidence>
<proteinExistence type="predicted"/>
<accession>A0A7G9R9P3</accession>
<evidence type="ECO:0000256" key="2">
    <source>
        <dbReference type="SAM" id="MobiDB-lite"/>
    </source>
</evidence>
<feature type="region of interest" description="Disordered" evidence="2">
    <location>
        <begin position="187"/>
        <end position="215"/>
    </location>
</feature>
<dbReference type="InterPro" id="IPR011528">
    <property type="entry name" value="NERD"/>
</dbReference>
<dbReference type="Pfam" id="PF08378">
    <property type="entry name" value="NERD"/>
    <property type="match status" value="1"/>
</dbReference>
<feature type="compositionally biased region" description="Basic and acidic residues" evidence="2">
    <location>
        <begin position="282"/>
        <end position="294"/>
    </location>
</feature>
<sequence>MAGESAREVARRAREKAERLNKRAELFEQGADGEVATAAILATLPPGWISLHDVRWPGRRLANVDHVLIGPGGVFVIDSKNWTGRISLDGGHLRQNGYSREKAVAGAADAALAVSELISPYAAWVHPVLCFVGQDHLSGWCREVMVCSTANLVGMLTSRPVVFTPEHVSYLHGQLDIGLRRTAARPAGPSKGFTFQDRVTMSRQSARPRSRRSGGPSLSRFLVGVAMLIAFVGVGPQVATGIGGALAEQLTKNVGTPSCSESLDPRARSGEASAQPRKVKERAKSRAQERRQARESTTAPPAVNECATP</sequence>
<dbReference type="RefSeq" id="WP_187578160.1">
    <property type="nucleotide sequence ID" value="NZ_CP060713.1"/>
</dbReference>